<keyword evidence="4" id="KW-0597">Phosphoprotein</keyword>
<proteinExistence type="predicted"/>
<accession>A0A4R7NX04</accession>
<dbReference type="InterPro" id="IPR003594">
    <property type="entry name" value="HATPase_dom"/>
</dbReference>
<comment type="caution">
    <text evidence="11">The sequence shown here is derived from an EMBL/GenBank/DDBJ whole genome shotgun (WGS) entry which is preliminary data.</text>
</comment>
<dbReference type="PANTHER" id="PTHR24421:SF58">
    <property type="entry name" value="SIGNAL TRANSDUCTION HISTIDINE-PROTEIN KINASE_PHOSPHATASE UHPB"/>
    <property type="match status" value="1"/>
</dbReference>
<evidence type="ECO:0000256" key="1">
    <source>
        <dbReference type="ARBA" id="ARBA00000085"/>
    </source>
</evidence>
<evidence type="ECO:0000256" key="8">
    <source>
        <dbReference type="SAM" id="Phobius"/>
    </source>
</evidence>
<dbReference type="AlphaFoldDB" id="A0A4R7NX04"/>
<evidence type="ECO:0000256" key="4">
    <source>
        <dbReference type="ARBA" id="ARBA00022553"/>
    </source>
</evidence>
<dbReference type="SUPFAM" id="SSF55874">
    <property type="entry name" value="ATPase domain of HSP90 chaperone/DNA topoisomerase II/histidine kinase"/>
    <property type="match status" value="1"/>
</dbReference>
<dbReference type="Gene3D" id="1.20.5.1930">
    <property type="match status" value="1"/>
</dbReference>
<evidence type="ECO:0000256" key="7">
    <source>
        <dbReference type="ARBA" id="ARBA00023012"/>
    </source>
</evidence>
<dbReference type="EMBL" id="SOBT01000011">
    <property type="protein sequence ID" value="TDU25677.1"/>
    <property type="molecule type" value="Genomic_DNA"/>
</dbReference>
<evidence type="ECO:0000256" key="6">
    <source>
        <dbReference type="ARBA" id="ARBA00022777"/>
    </source>
</evidence>
<name>A0A4R7NX04_9GAMM</name>
<evidence type="ECO:0000259" key="10">
    <source>
        <dbReference type="PROSITE" id="PS50885"/>
    </source>
</evidence>
<feature type="domain" description="Histidine kinase" evidence="9">
    <location>
        <begin position="253"/>
        <end position="446"/>
    </location>
</feature>
<feature type="transmembrane region" description="Helical" evidence="8">
    <location>
        <begin position="149"/>
        <end position="171"/>
    </location>
</feature>
<dbReference type="SMART" id="SM00304">
    <property type="entry name" value="HAMP"/>
    <property type="match status" value="1"/>
</dbReference>
<feature type="domain" description="HAMP" evidence="10">
    <location>
        <begin position="172"/>
        <end position="224"/>
    </location>
</feature>
<dbReference type="InterPro" id="IPR003660">
    <property type="entry name" value="HAMP_dom"/>
</dbReference>
<gene>
    <name evidence="11" type="ORF">DFR24_4122</name>
</gene>
<dbReference type="Proteomes" id="UP000295341">
    <property type="component" value="Unassembled WGS sequence"/>
</dbReference>
<protein>
    <recommendedName>
        <fullName evidence="3">histidine kinase</fullName>
        <ecNumber evidence="3">2.7.13.3</ecNumber>
    </recommendedName>
</protein>
<dbReference type="RefSeq" id="WP_133883283.1">
    <property type="nucleotide sequence ID" value="NZ_MWIN01000041.1"/>
</dbReference>
<dbReference type="EC" id="2.7.13.3" evidence="3"/>
<dbReference type="InterPro" id="IPR050482">
    <property type="entry name" value="Sensor_HK_TwoCompSys"/>
</dbReference>
<evidence type="ECO:0000256" key="3">
    <source>
        <dbReference type="ARBA" id="ARBA00012438"/>
    </source>
</evidence>
<dbReference type="PROSITE" id="PS50109">
    <property type="entry name" value="HIS_KIN"/>
    <property type="match status" value="1"/>
</dbReference>
<dbReference type="InterPro" id="IPR036890">
    <property type="entry name" value="HATPase_C_sf"/>
</dbReference>
<comment type="catalytic activity">
    <reaction evidence="1">
        <text>ATP + protein L-histidine = ADP + protein N-phospho-L-histidine.</text>
        <dbReference type="EC" id="2.7.13.3"/>
    </reaction>
</comment>
<dbReference type="InterPro" id="IPR005467">
    <property type="entry name" value="His_kinase_dom"/>
</dbReference>
<evidence type="ECO:0000256" key="2">
    <source>
        <dbReference type="ARBA" id="ARBA00004370"/>
    </source>
</evidence>
<dbReference type="CDD" id="cd16917">
    <property type="entry name" value="HATPase_UhpB-NarQ-NarX-like"/>
    <property type="match status" value="1"/>
</dbReference>
<dbReference type="SMART" id="SM00387">
    <property type="entry name" value="HATPase_c"/>
    <property type="match status" value="1"/>
</dbReference>
<keyword evidence="5" id="KW-0808">Transferase</keyword>
<dbReference type="PANTHER" id="PTHR24421">
    <property type="entry name" value="NITRATE/NITRITE SENSOR PROTEIN NARX-RELATED"/>
    <property type="match status" value="1"/>
</dbReference>
<dbReference type="Gene3D" id="3.30.565.10">
    <property type="entry name" value="Histidine kinase-like ATPase, C-terminal domain"/>
    <property type="match status" value="1"/>
</dbReference>
<dbReference type="Pfam" id="PF07730">
    <property type="entry name" value="HisKA_3"/>
    <property type="match status" value="1"/>
</dbReference>
<evidence type="ECO:0000256" key="5">
    <source>
        <dbReference type="ARBA" id="ARBA00022679"/>
    </source>
</evidence>
<keyword evidence="8" id="KW-1133">Transmembrane helix</keyword>
<evidence type="ECO:0000313" key="11">
    <source>
        <dbReference type="EMBL" id="TDU25677.1"/>
    </source>
</evidence>
<evidence type="ECO:0000259" key="9">
    <source>
        <dbReference type="PROSITE" id="PS50109"/>
    </source>
</evidence>
<keyword evidence="8" id="KW-0812">Transmembrane</keyword>
<sequence>MSLRARITLLVTALSLLFVAAGTYLTLGEIRRQIREEIEASNRVTAQLMTAVLFSSGMFSSGAAQQGVVQDFLTRLGRVRANDIDLFDRLGERVFQSPPSKYKAGRDAPEWFEDLVGPRLPPVTLEADSFRLVITPDPSRSVLDAWDDLLRLTWLTLGFFVLVNALLHFVISRAVQPVRTVVQGLARAERGDLSVRLPDYRLPELHAIGVGFNRMIAELQRGVTAERDLAENRQLTQLIQRHLEDERRVLARELHDEVGQYLTAIQTIAKATANRSENSDPQTHESSKAIGASAAAIYDAMHRIIRRLRPIALEGMGLADTLGDAVNEWRALHLQLAFELHLPEALPRLGDEAEIALFRIAQESVTNAARHAKASSVAIEVSATSTQVSLAVTDDGVGITAQQLHSPDRFGLLGMRERVQGVGGTLAITHPAEGGTRIVVQLPLPSSGHPSS</sequence>
<dbReference type="GO" id="GO:0016020">
    <property type="term" value="C:membrane"/>
    <property type="evidence" value="ECO:0007669"/>
    <property type="project" value="UniProtKB-SubCell"/>
</dbReference>
<dbReference type="Pfam" id="PF00672">
    <property type="entry name" value="HAMP"/>
    <property type="match status" value="1"/>
</dbReference>
<keyword evidence="12" id="KW-1185">Reference proteome</keyword>
<dbReference type="GO" id="GO:0000155">
    <property type="term" value="F:phosphorelay sensor kinase activity"/>
    <property type="evidence" value="ECO:0007669"/>
    <property type="project" value="InterPro"/>
</dbReference>
<dbReference type="GO" id="GO:0046983">
    <property type="term" value="F:protein dimerization activity"/>
    <property type="evidence" value="ECO:0007669"/>
    <property type="project" value="InterPro"/>
</dbReference>
<reference evidence="11 12" key="1">
    <citation type="submission" date="2019-03" db="EMBL/GenBank/DDBJ databases">
        <title>Genomic Encyclopedia of Type Strains, Phase IV (KMG-IV): sequencing the most valuable type-strain genomes for metagenomic binning, comparative biology and taxonomic classification.</title>
        <authorList>
            <person name="Goeker M."/>
        </authorList>
    </citation>
    <scope>NUCLEOTIDE SEQUENCE [LARGE SCALE GENOMIC DNA]</scope>
    <source>
        <strain evidence="11 12">DSM 26377</strain>
    </source>
</reference>
<dbReference type="InterPro" id="IPR011712">
    <property type="entry name" value="Sig_transdc_His_kin_sub3_dim/P"/>
</dbReference>
<dbReference type="CDD" id="cd06225">
    <property type="entry name" value="HAMP"/>
    <property type="match status" value="1"/>
</dbReference>
<dbReference type="PROSITE" id="PS50885">
    <property type="entry name" value="HAMP"/>
    <property type="match status" value="1"/>
</dbReference>
<evidence type="ECO:0000313" key="12">
    <source>
        <dbReference type="Proteomes" id="UP000295341"/>
    </source>
</evidence>
<organism evidence="11 12">
    <name type="scientific">Panacagrimonas perspica</name>
    <dbReference type="NCBI Taxonomy" id="381431"/>
    <lineage>
        <taxon>Bacteria</taxon>
        <taxon>Pseudomonadati</taxon>
        <taxon>Pseudomonadota</taxon>
        <taxon>Gammaproteobacteria</taxon>
        <taxon>Nevskiales</taxon>
        <taxon>Nevskiaceae</taxon>
        <taxon>Panacagrimonas</taxon>
    </lineage>
</organism>
<comment type="subcellular location">
    <subcellularLocation>
        <location evidence="2">Membrane</location>
    </subcellularLocation>
</comment>
<dbReference type="Gene3D" id="6.10.340.10">
    <property type="match status" value="1"/>
</dbReference>
<dbReference type="Pfam" id="PF02518">
    <property type="entry name" value="HATPase_c"/>
    <property type="match status" value="1"/>
</dbReference>
<keyword evidence="8" id="KW-0472">Membrane</keyword>
<keyword evidence="7" id="KW-0902">Two-component regulatory system</keyword>
<keyword evidence="6 11" id="KW-0418">Kinase</keyword>
<dbReference type="OrthoDB" id="9797605at2"/>